<evidence type="ECO:0000313" key="2">
    <source>
        <dbReference type="EMBL" id="BBF93375.1"/>
    </source>
</evidence>
<feature type="region of interest" description="Disordered" evidence="1">
    <location>
        <begin position="374"/>
        <end position="397"/>
    </location>
</feature>
<dbReference type="EMBL" id="AP018907">
    <property type="protein sequence ID" value="BBF93375.1"/>
    <property type="molecule type" value="Genomic_DNA"/>
</dbReference>
<protein>
    <recommendedName>
        <fullName evidence="4">Restriction endonuclease type IV Mrr domain-containing protein</fullName>
    </recommendedName>
</protein>
<gene>
    <name evidence="2" type="ORF">BLTE_20600</name>
</gene>
<name>A0A348G1E2_9HYPH</name>
<evidence type="ECO:0000256" key="1">
    <source>
        <dbReference type="SAM" id="MobiDB-lite"/>
    </source>
</evidence>
<evidence type="ECO:0000313" key="3">
    <source>
        <dbReference type="Proteomes" id="UP000266934"/>
    </source>
</evidence>
<keyword evidence="3" id="KW-1185">Reference proteome</keyword>
<dbReference type="RefSeq" id="WP_145988186.1">
    <property type="nucleotide sequence ID" value="NZ_AP018907.1"/>
</dbReference>
<dbReference type="AlphaFoldDB" id="A0A348G1E2"/>
<dbReference type="Proteomes" id="UP000266934">
    <property type="component" value="Chromosome"/>
</dbReference>
<reference evidence="2 3" key="1">
    <citation type="submission" date="2018-08" db="EMBL/GenBank/DDBJ databases">
        <title>Complete genome sequencing of Blastochloris tepida GI.</title>
        <authorList>
            <person name="Tsukatani Y."/>
            <person name="Mori H."/>
        </authorList>
    </citation>
    <scope>NUCLEOTIDE SEQUENCE [LARGE SCALE GENOMIC DNA]</scope>
    <source>
        <strain evidence="2 3">GI</strain>
    </source>
</reference>
<dbReference type="OrthoDB" id="8440659at2"/>
<evidence type="ECO:0008006" key="4">
    <source>
        <dbReference type="Google" id="ProtNLM"/>
    </source>
</evidence>
<sequence>MPPITSKTLGQLHLEDLEPRRFEDLVRQLLYDFRPWRMLEATGRAGSDDGFDARGFEIVGPQPSVEAGEDADQEEAEPSSPDRLWLIQCKREKVIGPTKLVGYLEDIPAGERAEIHGVILAAACDFSKKARDEFRYKARAMGFYETHLWGKAEIEDQLFQPKNDHLLFAYFGVSLLVRRRTLKTEVRARLAMKRKCKRHLTPWMAALVRDPTDHRYPYKDPDRNLPLIGRGRWKPLRVVGCFHDGVHFVFRRRFAFIDDDGEHWDFAETMDDGPVEKHEDPWKDRESDEAARQEAMAIWNALPERNRAWFETRLVLPYEHILDVDEEGDEFFERAHIYTIPFEGNMGPFRNEIPVELKNVDRWAPCYARARKEHRVAKFPRSSDNADELSEVEGEDT</sequence>
<dbReference type="KEGG" id="blag:BLTE_20600"/>
<proteinExistence type="predicted"/>
<accession>A0A348G1E2</accession>
<organism evidence="2 3">
    <name type="scientific">Blastochloris tepida</name>
    <dbReference type="NCBI Taxonomy" id="2233851"/>
    <lineage>
        <taxon>Bacteria</taxon>
        <taxon>Pseudomonadati</taxon>
        <taxon>Pseudomonadota</taxon>
        <taxon>Alphaproteobacteria</taxon>
        <taxon>Hyphomicrobiales</taxon>
        <taxon>Blastochloridaceae</taxon>
        <taxon>Blastochloris</taxon>
    </lineage>
</organism>
<feature type="compositionally biased region" description="Acidic residues" evidence="1">
    <location>
        <begin position="385"/>
        <end position="397"/>
    </location>
</feature>